<keyword evidence="1" id="KW-0472">Membrane</keyword>
<keyword evidence="2" id="KW-0614">Plasmid</keyword>
<feature type="transmembrane region" description="Helical" evidence="1">
    <location>
        <begin position="165"/>
        <end position="181"/>
    </location>
</feature>
<dbReference type="RefSeq" id="WP_011117510.1">
    <property type="nucleotide sequence ID" value="NC_005004.1"/>
</dbReference>
<sequence length="212" mass="25503">MFQSLKQLNHLRLYQNTQQLNTSSFLYFVQSVFQIVPRWFWFYIILVSIVFPFEIGKEPFFVPLSAPPIMTQLVHLYTFIVMILSPLTLTYIRFVKSISFTRFYWGLVKHEDRFTERHNQRIREERGKVYADDRYAFNYNRRNGHWTATNIDAEKRNRRAEMGNGAWFIAMGYLGFLLFFVGAYMIIMYFIIVPVAIGVVLHMYYKYQAFQK</sequence>
<protein>
    <submittedName>
        <fullName evidence="2">Uncharacterized protein</fullName>
    </submittedName>
</protein>
<dbReference type="AlphaFoldDB" id="A0A0H2VIU4"/>
<feature type="transmembrane region" description="Helical" evidence="1">
    <location>
        <begin position="35"/>
        <end position="53"/>
    </location>
</feature>
<dbReference type="HOGENOM" id="CLU_1299114_0_0_9"/>
<feature type="transmembrane region" description="Helical" evidence="1">
    <location>
        <begin position="73"/>
        <end position="92"/>
    </location>
</feature>
<proteinExistence type="predicted"/>
<accession>A0A0H2VIU4</accession>
<reference evidence="2 3" key="1">
    <citation type="journal article" date="2003" name="Mol. Microbiol.">
        <title>Genome-based analysis of virulence genes in a non-biofilm-forming Staphylococcus epidermidis strain (ATCC 12228).</title>
        <authorList>
            <person name="Zhang Y.Q."/>
            <person name="Ren S.X."/>
            <person name="Li H.L."/>
            <person name="Wang Y.X."/>
            <person name="Fu G."/>
            <person name="Yang J."/>
            <person name="Qin Z.Q."/>
            <person name="Miao Y.G."/>
            <person name="Wang W.Y."/>
            <person name="Chen R.S."/>
            <person name="Shen Y."/>
            <person name="Chen Z."/>
            <person name="Yuan Z.H."/>
            <person name="Zhao G.P."/>
            <person name="Qu D."/>
            <person name="Danchin A."/>
            <person name="Wen Y.M."/>
        </authorList>
    </citation>
    <scope>NUCLEOTIDE SEQUENCE [LARGE SCALE GENOMIC DNA]</scope>
    <source>
        <strain evidence="3">ATCC 12228 / FDA PCI 1200</strain>
        <plasmid evidence="2 3">pSE-12228-05</plasmid>
    </source>
</reference>
<evidence type="ECO:0000313" key="3">
    <source>
        <dbReference type="Proteomes" id="UP000001411"/>
    </source>
</evidence>
<keyword evidence="1" id="KW-1133">Transmembrane helix</keyword>
<name>A0A0H2VIU4_STAES</name>
<dbReference type="EMBL" id="AE015934">
    <property type="protein sequence ID" value="AAO06196.1"/>
    <property type="molecule type" value="Genomic_DNA"/>
</dbReference>
<organism evidence="2 3">
    <name type="scientific">Staphylococcus epidermidis (strain ATCC 12228 / FDA PCI 1200)</name>
    <dbReference type="NCBI Taxonomy" id="176280"/>
    <lineage>
        <taxon>Bacteria</taxon>
        <taxon>Bacillati</taxon>
        <taxon>Bacillota</taxon>
        <taxon>Bacilli</taxon>
        <taxon>Bacillales</taxon>
        <taxon>Staphylococcaceae</taxon>
        <taxon>Staphylococcus</taxon>
    </lineage>
</organism>
<dbReference type="PATRIC" id="fig|176280.10.peg.2388"/>
<evidence type="ECO:0000256" key="1">
    <source>
        <dbReference type="SAM" id="Phobius"/>
    </source>
</evidence>
<gene>
    <name evidence="2" type="ordered locus">SE_p516</name>
</gene>
<keyword evidence="1" id="KW-0812">Transmembrane</keyword>
<feature type="transmembrane region" description="Helical" evidence="1">
    <location>
        <begin position="187"/>
        <end position="205"/>
    </location>
</feature>
<dbReference type="Proteomes" id="UP000001411">
    <property type="component" value="Plasmid pSE-12228-05"/>
</dbReference>
<dbReference type="KEGG" id="sep:SE_p516"/>
<evidence type="ECO:0000313" key="2">
    <source>
        <dbReference type="EMBL" id="AAO06196.1"/>
    </source>
</evidence>
<geneLocation type="plasmid" evidence="2 3">
    <name>pSE-12228-05</name>
</geneLocation>